<dbReference type="AlphaFoldDB" id="A0A2G8S983"/>
<dbReference type="SMART" id="SM00220">
    <property type="entry name" value="S_TKc"/>
    <property type="match status" value="1"/>
</dbReference>
<name>A0A2G8S983_9APHY</name>
<dbReference type="GO" id="GO:0004672">
    <property type="term" value="F:protein kinase activity"/>
    <property type="evidence" value="ECO:0007669"/>
    <property type="project" value="InterPro"/>
</dbReference>
<dbReference type="InterPro" id="IPR000253">
    <property type="entry name" value="FHA_dom"/>
</dbReference>
<evidence type="ECO:0000256" key="1">
    <source>
        <dbReference type="ARBA" id="ARBA00005575"/>
    </source>
</evidence>
<keyword evidence="9" id="KW-1185">Reference proteome</keyword>
<evidence type="ECO:0000259" key="7">
    <source>
        <dbReference type="PROSITE" id="PS50011"/>
    </source>
</evidence>
<dbReference type="InterPro" id="IPR000719">
    <property type="entry name" value="Prot_kinase_dom"/>
</dbReference>
<sequence>MADRSSPVSQPTQAATQTQLASQQHHIVEDTNLWGFLIPCNANNPHISRINFHKPKQVYTLGRTSRNDIQLPKCLIVSSKHCVFQWDGVDDPSASAVTVTDFSSNGTFINGVRIAEPSKPQSRILYDGNEISFGSCLPRPIETAHEDYRFIFRKRRPGAPADSLDESYDIQHVLGTGSFATVVKALHRTEGQWYAVKIVQQNKIRQGLLGERRDFQQKALVREIDIMKRLHHPNICRYKDVFIEEDNVSLVMEFVKGGDLLSYLYERGPLPESRVQYFTYQICEALHYVHDMGIAHRDLKPDNILLTDDEPPIVKVADFGLAKMVDSVTFLHTMCGTPEYLAPEVVKNTERNERYDKVVDSWSVGVIVFALLTVCSPFIEFPEGTDIATQIANRQVEWAVLHKFNVSESCEDFVRKLMDLDPTTRMTLTDARAHPWLAKQAATAARTQAEGEEQPAVTTQPSQDEDLDLDLAQSRAELPPDTQCDADSELEAPSNVGPEVSMRSLGGPSHLALGLMSVALSIDPQPRPPQVQGEAEVLEGEGRIETPPHIPIAEEGEEGEAGVAEGRGDGGSQPHAVQRRADVIRRAQHKGIELPAPSQLMEARAAAELDVDVIGAAADPGLDPGVATTSTGGGAGPASRADGKRKATELYPESPVAPGHSSDKGGEALPGAVDAKALAPGGGRSTGTMRGAPKRGRDGDLDDGNGNGITAAIDRSPSAKKARTSGERPTAAAAAAVAGEEEDDVPGLGWGADAGAGRRRSSRLQAEPSTKPKSARKT</sequence>
<dbReference type="OrthoDB" id="10252171at2759"/>
<accession>A0A2G8S983</accession>
<comment type="caution">
    <text evidence="8">The sequence shown here is derived from an EMBL/GenBank/DDBJ whole genome shotgun (WGS) entry which is preliminary data.</text>
</comment>
<proteinExistence type="inferred from homology"/>
<dbReference type="PROSITE" id="PS00107">
    <property type="entry name" value="PROTEIN_KINASE_ATP"/>
    <property type="match status" value="1"/>
</dbReference>
<evidence type="ECO:0000313" key="9">
    <source>
        <dbReference type="Proteomes" id="UP000230002"/>
    </source>
</evidence>
<feature type="region of interest" description="Disordered" evidence="5">
    <location>
        <begin position="479"/>
        <end position="505"/>
    </location>
</feature>
<evidence type="ECO:0000256" key="3">
    <source>
        <dbReference type="ARBA" id="ARBA00022840"/>
    </source>
</evidence>
<evidence type="ECO:0000256" key="2">
    <source>
        <dbReference type="ARBA" id="ARBA00022741"/>
    </source>
</evidence>
<comment type="similarity">
    <text evidence="1">Belongs to the protein kinase superfamily. CAMK Ser/Thr protein kinase family. CHEK2 subfamily.</text>
</comment>
<dbReference type="SMART" id="SM00240">
    <property type="entry name" value="FHA"/>
    <property type="match status" value="1"/>
</dbReference>
<dbReference type="Pfam" id="PF00069">
    <property type="entry name" value="Pkinase"/>
    <property type="match status" value="1"/>
</dbReference>
<dbReference type="PANTHER" id="PTHR24347">
    <property type="entry name" value="SERINE/THREONINE-PROTEIN KINASE"/>
    <property type="match status" value="1"/>
</dbReference>
<dbReference type="SUPFAM" id="SSF56112">
    <property type="entry name" value="Protein kinase-like (PK-like)"/>
    <property type="match status" value="1"/>
</dbReference>
<dbReference type="CDD" id="cd05117">
    <property type="entry name" value="STKc_CAMK"/>
    <property type="match status" value="1"/>
</dbReference>
<evidence type="ECO:0000313" key="8">
    <source>
        <dbReference type="EMBL" id="PIL30322.1"/>
    </source>
</evidence>
<organism evidence="8 9">
    <name type="scientific">Ganoderma sinense ZZ0214-1</name>
    <dbReference type="NCBI Taxonomy" id="1077348"/>
    <lineage>
        <taxon>Eukaryota</taxon>
        <taxon>Fungi</taxon>
        <taxon>Dikarya</taxon>
        <taxon>Basidiomycota</taxon>
        <taxon>Agaricomycotina</taxon>
        <taxon>Agaricomycetes</taxon>
        <taxon>Polyporales</taxon>
        <taxon>Polyporaceae</taxon>
        <taxon>Ganoderma</taxon>
    </lineage>
</organism>
<dbReference type="EMBL" id="AYKW01000015">
    <property type="protein sequence ID" value="PIL30322.1"/>
    <property type="molecule type" value="Genomic_DNA"/>
</dbReference>
<feature type="domain" description="FHA" evidence="6">
    <location>
        <begin position="59"/>
        <end position="114"/>
    </location>
</feature>
<dbReference type="PROSITE" id="PS50006">
    <property type="entry name" value="FHA_DOMAIN"/>
    <property type="match status" value="1"/>
</dbReference>
<dbReference type="InterPro" id="IPR008271">
    <property type="entry name" value="Ser/Thr_kinase_AS"/>
</dbReference>
<dbReference type="Proteomes" id="UP000230002">
    <property type="component" value="Unassembled WGS sequence"/>
</dbReference>
<evidence type="ECO:0000256" key="4">
    <source>
        <dbReference type="PROSITE-ProRule" id="PRU10141"/>
    </source>
</evidence>
<dbReference type="InterPro" id="IPR008984">
    <property type="entry name" value="SMAD_FHA_dom_sf"/>
</dbReference>
<dbReference type="Gene3D" id="1.10.510.10">
    <property type="entry name" value="Transferase(Phosphotransferase) domain 1"/>
    <property type="match status" value="1"/>
</dbReference>
<dbReference type="FunFam" id="3.30.200.20:FF:000042">
    <property type="entry name" value="Aurora kinase A"/>
    <property type="match status" value="1"/>
</dbReference>
<feature type="region of interest" description="Disordered" evidence="5">
    <location>
        <begin position="439"/>
        <end position="464"/>
    </location>
</feature>
<feature type="compositionally biased region" description="Low complexity" evidence="5">
    <location>
        <begin position="439"/>
        <end position="448"/>
    </location>
</feature>
<dbReference type="Pfam" id="PF00498">
    <property type="entry name" value="FHA"/>
    <property type="match status" value="1"/>
</dbReference>
<dbReference type="SUPFAM" id="SSF49879">
    <property type="entry name" value="SMAD/FHA domain"/>
    <property type="match status" value="1"/>
</dbReference>
<dbReference type="CDD" id="cd00060">
    <property type="entry name" value="FHA"/>
    <property type="match status" value="1"/>
</dbReference>
<dbReference type="GO" id="GO:0005524">
    <property type="term" value="F:ATP binding"/>
    <property type="evidence" value="ECO:0007669"/>
    <property type="project" value="UniProtKB-UniRule"/>
</dbReference>
<feature type="domain" description="Protein kinase" evidence="7">
    <location>
        <begin position="168"/>
        <end position="437"/>
    </location>
</feature>
<evidence type="ECO:0000256" key="5">
    <source>
        <dbReference type="SAM" id="MobiDB-lite"/>
    </source>
</evidence>
<dbReference type="InterPro" id="IPR017441">
    <property type="entry name" value="Protein_kinase_ATP_BS"/>
</dbReference>
<gene>
    <name evidence="8" type="ORF">GSI_07506</name>
</gene>
<dbReference type="PROSITE" id="PS50011">
    <property type="entry name" value="PROTEIN_KINASE_DOM"/>
    <property type="match status" value="1"/>
</dbReference>
<reference evidence="8 9" key="1">
    <citation type="journal article" date="2015" name="Sci. Rep.">
        <title>Chromosome-level genome map provides insights into diverse defense mechanisms in the medicinal fungus Ganoderma sinense.</title>
        <authorList>
            <person name="Zhu Y."/>
            <person name="Xu J."/>
            <person name="Sun C."/>
            <person name="Zhou S."/>
            <person name="Xu H."/>
            <person name="Nelson D.R."/>
            <person name="Qian J."/>
            <person name="Song J."/>
            <person name="Luo H."/>
            <person name="Xiang L."/>
            <person name="Li Y."/>
            <person name="Xu Z."/>
            <person name="Ji A."/>
            <person name="Wang L."/>
            <person name="Lu S."/>
            <person name="Hayward A."/>
            <person name="Sun W."/>
            <person name="Li X."/>
            <person name="Schwartz D.C."/>
            <person name="Wang Y."/>
            <person name="Chen S."/>
        </authorList>
    </citation>
    <scope>NUCLEOTIDE SEQUENCE [LARGE SCALE GENOMIC DNA]</scope>
    <source>
        <strain evidence="8 9">ZZ0214-1</strain>
    </source>
</reference>
<dbReference type="PROSITE" id="PS00108">
    <property type="entry name" value="PROTEIN_KINASE_ST"/>
    <property type="match status" value="1"/>
</dbReference>
<evidence type="ECO:0000259" key="6">
    <source>
        <dbReference type="PROSITE" id="PS50006"/>
    </source>
</evidence>
<dbReference type="InterPro" id="IPR011009">
    <property type="entry name" value="Kinase-like_dom_sf"/>
</dbReference>
<dbReference type="STRING" id="1077348.A0A2G8S983"/>
<feature type="region of interest" description="Disordered" evidence="5">
    <location>
        <begin position="622"/>
        <end position="778"/>
    </location>
</feature>
<feature type="binding site" evidence="4">
    <location>
        <position position="197"/>
    </location>
    <ligand>
        <name>ATP</name>
        <dbReference type="ChEBI" id="CHEBI:30616"/>
    </ligand>
</feature>
<protein>
    <submittedName>
        <fullName evidence="8">Transporter</fullName>
    </submittedName>
</protein>
<feature type="compositionally biased region" description="Low complexity" evidence="5">
    <location>
        <begin position="10"/>
        <end position="22"/>
    </location>
</feature>
<keyword evidence="3 4" id="KW-0067">ATP-binding</keyword>
<feature type="region of interest" description="Disordered" evidence="5">
    <location>
        <begin position="523"/>
        <end position="576"/>
    </location>
</feature>
<keyword evidence="2 4" id="KW-0547">Nucleotide-binding</keyword>
<dbReference type="Gene3D" id="2.60.200.20">
    <property type="match status" value="1"/>
</dbReference>
<dbReference type="FunFam" id="1.10.510.10:FF:000571">
    <property type="entry name" value="Maternal embryonic leucine zipper kinase"/>
    <property type="match status" value="1"/>
</dbReference>
<feature type="region of interest" description="Disordered" evidence="5">
    <location>
        <begin position="1"/>
        <end position="22"/>
    </location>
</feature>